<dbReference type="GO" id="GO:0006352">
    <property type="term" value="P:DNA-templated transcription initiation"/>
    <property type="evidence" value="ECO:0007669"/>
    <property type="project" value="InterPro"/>
</dbReference>
<dbReference type="RefSeq" id="WP_332520638.1">
    <property type="nucleotide sequence ID" value="NZ_JANRHA010000016.1"/>
</dbReference>
<evidence type="ECO:0000256" key="2">
    <source>
        <dbReference type="ARBA" id="ARBA00011344"/>
    </source>
</evidence>
<dbReference type="Pfam" id="PF04542">
    <property type="entry name" value="Sigma70_r2"/>
    <property type="match status" value="1"/>
</dbReference>
<sequence length="334" mass="36625">MADDITEGAVREEFQPAAEQYRRELLAHCYRMIGSVHEAEDLVQETYLRAWRAYDKFEGRSSLRTWLYRIATTTCLTALEGRKRRPLPTGLGSPSSSADDELVERAEVPWLEPIPDSLVDGDPADPATIAASRESLRLALIAALQHLPPRQRAVLILREVLAWPAVDVAELLGTSTAAVNSALQRARAQIQQVSPTEDAVVEPVDAGQRALLERYLAAFENYDLDALRRLFTEEAVWEMPPFDGWYQGPQTIIDLIGNNCPASGAGDMRLLPTVANGQPAFGLYMRGPDGVHRAFQLQVVGLGDGGVHHVAAFFEPSLFGAFGLPAELPGEARS</sequence>
<feature type="domain" description="RNA polymerase sigma-70 region 2" evidence="8">
    <location>
        <begin position="19"/>
        <end position="84"/>
    </location>
</feature>
<dbReference type="InterPro" id="IPR014305">
    <property type="entry name" value="RNA_pol_sigma-G_actinobac"/>
</dbReference>
<dbReference type="InterPro" id="IPR014284">
    <property type="entry name" value="RNA_pol_sigma-70_dom"/>
</dbReference>
<comment type="subunit">
    <text evidence="2">Interacts transiently with the RNA polymerase catalytic core formed by RpoA, RpoB, RpoC and RpoZ (2 alpha, 1 beta, 1 beta' and 1 omega subunit) to form the RNA polymerase holoenzyme that can initiate transcription.</text>
</comment>
<evidence type="ECO:0000313" key="11">
    <source>
        <dbReference type="EMBL" id="MDG3016702.1"/>
    </source>
</evidence>
<dbReference type="SUPFAM" id="SSF54427">
    <property type="entry name" value="NTF2-like"/>
    <property type="match status" value="1"/>
</dbReference>
<dbReference type="PROSITE" id="PS01063">
    <property type="entry name" value="SIGMA70_ECF"/>
    <property type="match status" value="1"/>
</dbReference>
<dbReference type="GO" id="GO:0016987">
    <property type="term" value="F:sigma factor activity"/>
    <property type="evidence" value="ECO:0007669"/>
    <property type="project" value="UniProtKB-KW"/>
</dbReference>
<proteinExistence type="inferred from homology"/>
<organism evidence="11 12">
    <name type="scientific">Speluncibacter jeojiensis</name>
    <dbReference type="NCBI Taxonomy" id="2710754"/>
    <lineage>
        <taxon>Bacteria</taxon>
        <taxon>Bacillati</taxon>
        <taxon>Actinomycetota</taxon>
        <taxon>Actinomycetes</taxon>
        <taxon>Mycobacteriales</taxon>
        <taxon>Speluncibacteraceae</taxon>
        <taxon>Speluncibacter</taxon>
    </lineage>
</organism>
<keyword evidence="4 7" id="KW-0731">Sigma factor</keyword>
<keyword evidence="3 7" id="KW-0805">Transcription regulation</keyword>
<protein>
    <recommendedName>
        <fullName evidence="7">RNA polymerase sigma factor</fullName>
    </recommendedName>
</protein>
<dbReference type="Pfam" id="PF12680">
    <property type="entry name" value="SnoaL_2"/>
    <property type="match status" value="1"/>
</dbReference>
<dbReference type="NCBIfam" id="TIGR02937">
    <property type="entry name" value="sigma70-ECF"/>
    <property type="match status" value="1"/>
</dbReference>
<evidence type="ECO:0000256" key="6">
    <source>
        <dbReference type="ARBA" id="ARBA00023163"/>
    </source>
</evidence>
<keyword evidence="12" id="KW-1185">Reference proteome</keyword>
<dbReference type="SUPFAM" id="SSF88946">
    <property type="entry name" value="Sigma2 domain of RNA polymerase sigma factors"/>
    <property type="match status" value="1"/>
</dbReference>
<dbReference type="InterPro" id="IPR013325">
    <property type="entry name" value="RNA_pol_sigma_r2"/>
</dbReference>
<dbReference type="InterPro" id="IPR032710">
    <property type="entry name" value="NTF2-like_dom_sf"/>
</dbReference>
<dbReference type="Gene3D" id="3.10.450.50">
    <property type="match status" value="1"/>
</dbReference>
<dbReference type="Proteomes" id="UP001152755">
    <property type="component" value="Unassembled WGS sequence"/>
</dbReference>
<dbReference type="Gene3D" id="1.10.10.10">
    <property type="entry name" value="Winged helix-like DNA-binding domain superfamily/Winged helix DNA-binding domain"/>
    <property type="match status" value="1"/>
</dbReference>
<dbReference type="NCBIfam" id="TIGR02960">
    <property type="entry name" value="SigX5"/>
    <property type="match status" value="1"/>
</dbReference>
<evidence type="ECO:0000256" key="1">
    <source>
        <dbReference type="ARBA" id="ARBA00010641"/>
    </source>
</evidence>
<gene>
    <name evidence="11" type="ORF">NVS88_19305</name>
</gene>
<evidence type="ECO:0000256" key="3">
    <source>
        <dbReference type="ARBA" id="ARBA00023015"/>
    </source>
</evidence>
<dbReference type="AlphaFoldDB" id="A0A9X4RFV7"/>
<evidence type="ECO:0000259" key="10">
    <source>
        <dbReference type="Pfam" id="PF12680"/>
    </source>
</evidence>
<feature type="domain" description="RNA polymerase sigma factor 70 region 4 type 2" evidence="9">
    <location>
        <begin position="138"/>
        <end position="189"/>
    </location>
</feature>
<dbReference type="InterPro" id="IPR036388">
    <property type="entry name" value="WH-like_DNA-bd_sf"/>
</dbReference>
<dbReference type="InterPro" id="IPR013249">
    <property type="entry name" value="RNA_pol_sigma70_r4_t2"/>
</dbReference>
<dbReference type="SUPFAM" id="SSF88659">
    <property type="entry name" value="Sigma3 and sigma4 domains of RNA polymerase sigma factors"/>
    <property type="match status" value="1"/>
</dbReference>
<keyword evidence="5 7" id="KW-0238">DNA-binding</keyword>
<dbReference type="Gene3D" id="1.10.1740.10">
    <property type="match status" value="1"/>
</dbReference>
<evidence type="ECO:0000259" key="8">
    <source>
        <dbReference type="Pfam" id="PF04542"/>
    </source>
</evidence>
<evidence type="ECO:0000313" key="12">
    <source>
        <dbReference type="Proteomes" id="UP001152755"/>
    </source>
</evidence>
<dbReference type="Pfam" id="PF08281">
    <property type="entry name" value="Sigma70_r4_2"/>
    <property type="match status" value="1"/>
</dbReference>
<evidence type="ECO:0000259" key="9">
    <source>
        <dbReference type="Pfam" id="PF08281"/>
    </source>
</evidence>
<dbReference type="InterPro" id="IPR007627">
    <property type="entry name" value="RNA_pol_sigma70_r2"/>
</dbReference>
<dbReference type="CDD" id="cd06171">
    <property type="entry name" value="Sigma70_r4"/>
    <property type="match status" value="1"/>
</dbReference>
<evidence type="ECO:0000256" key="4">
    <source>
        <dbReference type="ARBA" id="ARBA00023082"/>
    </source>
</evidence>
<accession>A0A9X4RFV7</accession>
<dbReference type="InterPro" id="IPR039425">
    <property type="entry name" value="RNA_pol_sigma-70-like"/>
</dbReference>
<dbReference type="NCBIfam" id="NF006089">
    <property type="entry name" value="PRK08241.1"/>
    <property type="match status" value="1"/>
</dbReference>
<dbReference type="EMBL" id="JANRHA010000016">
    <property type="protein sequence ID" value="MDG3016702.1"/>
    <property type="molecule type" value="Genomic_DNA"/>
</dbReference>
<dbReference type="InterPro" id="IPR000838">
    <property type="entry name" value="RNA_pol_sigma70_ECF_CS"/>
</dbReference>
<dbReference type="GO" id="GO:0006950">
    <property type="term" value="P:response to stress"/>
    <property type="evidence" value="ECO:0007669"/>
    <property type="project" value="UniProtKB-ARBA"/>
</dbReference>
<dbReference type="PANTHER" id="PTHR43133">
    <property type="entry name" value="RNA POLYMERASE ECF-TYPE SIGMA FACTO"/>
    <property type="match status" value="1"/>
</dbReference>
<dbReference type="InterPro" id="IPR013324">
    <property type="entry name" value="RNA_pol_sigma_r3/r4-like"/>
</dbReference>
<dbReference type="PANTHER" id="PTHR43133:SF65">
    <property type="entry name" value="ECF RNA POLYMERASE SIGMA FACTOR SIGG"/>
    <property type="match status" value="1"/>
</dbReference>
<dbReference type="GO" id="GO:0003677">
    <property type="term" value="F:DNA binding"/>
    <property type="evidence" value="ECO:0007669"/>
    <property type="project" value="UniProtKB-KW"/>
</dbReference>
<feature type="domain" description="SnoaL-like" evidence="10">
    <location>
        <begin position="213"/>
        <end position="287"/>
    </location>
</feature>
<comment type="similarity">
    <text evidence="1 7">Belongs to the sigma-70 factor family. ECF subfamily.</text>
</comment>
<keyword evidence="6 7" id="KW-0804">Transcription</keyword>
<evidence type="ECO:0000256" key="7">
    <source>
        <dbReference type="RuleBase" id="RU000716"/>
    </source>
</evidence>
<name>A0A9X4RFV7_9ACTN</name>
<evidence type="ECO:0000256" key="5">
    <source>
        <dbReference type="ARBA" id="ARBA00023125"/>
    </source>
</evidence>
<dbReference type="InterPro" id="IPR037401">
    <property type="entry name" value="SnoaL-like"/>
</dbReference>
<comment type="caution">
    <text evidence="11">The sequence shown here is derived from an EMBL/GenBank/DDBJ whole genome shotgun (WGS) entry which is preliminary data.</text>
</comment>
<reference evidence="11" key="1">
    <citation type="submission" date="2022-08" db="EMBL/GenBank/DDBJ databases">
        <title>Genome analysis of Corynebacteriales strain.</title>
        <authorList>
            <person name="Lee S.D."/>
        </authorList>
    </citation>
    <scope>NUCLEOTIDE SEQUENCE</scope>
    <source>
        <strain evidence="11">D3-21</strain>
    </source>
</reference>